<gene>
    <name evidence="3" type="ORF">K460DRAFT_378421</name>
</gene>
<feature type="region of interest" description="Disordered" evidence="1">
    <location>
        <begin position="1"/>
        <end position="35"/>
    </location>
</feature>
<evidence type="ECO:0000313" key="4">
    <source>
        <dbReference type="Proteomes" id="UP000800039"/>
    </source>
</evidence>
<protein>
    <submittedName>
        <fullName evidence="3">DUF1768-domain-containing protein</fullName>
    </submittedName>
</protein>
<organism evidence="3 4">
    <name type="scientific">Cucurbitaria berberidis CBS 394.84</name>
    <dbReference type="NCBI Taxonomy" id="1168544"/>
    <lineage>
        <taxon>Eukaryota</taxon>
        <taxon>Fungi</taxon>
        <taxon>Dikarya</taxon>
        <taxon>Ascomycota</taxon>
        <taxon>Pezizomycotina</taxon>
        <taxon>Dothideomycetes</taxon>
        <taxon>Pleosporomycetidae</taxon>
        <taxon>Pleosporales</taxon>
        <taxon>Pleosporineae</taxon>
        <taxon>Cucurbitariaceae</taxon>
        <taxon>Cucurbitaria</taxon>
    </lineage>
</organism>
<dbReference type="RefSeq" id="XP_040785788.1">
    <property type="nucleotide sequence ID" value="XM_040935072.1"/>
</dbReference>
<dbReference type="OrthoDB" id="206452at2759"/>
<dbReference type="Pfam" id="PF08719">
    <property type="entry name" value="NADAR"/>
    <property type="match status" value="1"/>
</dbReference>
<dbReference type="AlphaFoldDB" id="A0A9P4GCT8"/>
<evidence type="ECO:0000256" key="1">
    <source>
        <dbReference type="SAM" id="MobiDB-lite"/>
    </source>
</evidence>
<dbReference type="NCBIfam" id="TIGR02464">
    <property type="entry name" value="ribofla_fusion"/>
    <property type="match status" value="1"/>
</dbReference>
<dbReference type="InterPro" id="IPR012816">
    <property type="entry name" value="NADAR"/>
</dbReference>
<dbReference type="InterPro" id="IPR037238">
    <property type="entry name" value="YbiA-like_sf"/>
</dbReference>
<dbReference type="SUPFAM" id="SSF143990">
    <property type="entry name" value="YbiA-like"/>
    <property type="match status" value="1"/>
</dbReference>
<feature type="compositionally biased region" description="Basic residues" evidence="1">
    <location>
        <begin position="1"/>
        <end position="10"/>
    </location>
</feature>
<evidence type="ECO:0000259" key="2">
    <source>
        <dbReference type="Pfam" id="PF08719"/>
    </source>
</evidence>
<evidence type="ECO:0000313" key="3">
    <source>
        <dbReference type="EMBL" id="KAF1843225.1"/>
    </source>
</evidence>
<reference evidence="3" key="1">
    <citation type="submission" date="2020-01" db="EMBL/GenBank/DDBJ databases">
        <authorList>
            <consortium name="DOE Joint Genome Institute"/>
            <person name="Haridas S."/>
            <person name="Albert R."/>
            <person name="Binder M."/>
            <person name="Bloem J."/>
            <person name="Labutti K."/>
            <person name="Salamov A."/>
            <person name="Andreopoulos B."/>
            <person name="Baker S.E."/>
            <person name="Barry K."/>
            <person name="Bills G."/>
            <person name="Bluhm B.H."/>
            <person name="Cannon C."/>
            <person name="Castanera R."/>
            <person name="Culley D.E."/>
            <person name="Daum C."/>
            <person name="Ezra D."/>
            <person name="Gonzalez J.B."/>
            <person name="Henrissat B."/>
            <person name="Kuo A."/>
            <person name="Liang C."/>
            <person name="Lipzen A."/>
            <person name="Lutzoni F."/>
            <person name="Magnuson J."/>
            <person name="Mondo S."/>
            <person name="Nolan M."/>
            <person name="Ohm R."/>
            <person name="Pangilinan J."/>
            <person name="Park H.-J."/>
            <person name="Ramirez L."/>
            <person name="Alfaro M."/>
            <person name="Sun H."/>
            <person name="Tritt A."/>
            <person name="Yoshinaga Y."/>
            <person name="Zwiers L.-H."/>
            <person name="Turgeon B.G."/>
            <person name="Goodwin S.B."/>
            <person name="Spatafora J.W."/>
            <person name="Crous P.W."/>
            <person name="Grigoriev I.V."/>
        </authorList>
    </citation>
    <scope>NUCLEOTIDE SEQUENCE</scope>
    <source>
        <strain evidence="3">CBS 394.84</strain>
    </source>
</reference>
<comment type="caution">
    <text evidence="3">The sequence shown here is derived from an EMBL/GenBank/DDBJ whole genome shotgun (WGS) entry which is preliminary data.</text>
</comment>
<dbReference type="Proteomes" id="UP000800039">
    <property type="component" value="Unassembled WGS sequence"/>
</dbReference>
<sequence length="234" mass="26366">MPKAKRKVVAKPKPSTKPTTAAKGRSNAKAHDRVDIDASMRRSMSAATEANEPPFFFWKETEREGGFLSPWYKSQFRMEGSTYESVGHAIMAEKARVFGDKEVLQRILAAKSADEQKTWGSNVKGFDEKIWQKEALMIATRANMKKFFEGKKSEDLQNWLLALGSRELVFASPSDRLFGIGSGAATADQAGREQWGQNLFGESLETVRKKILQMNDPDFPAVFDKFGGRKNIYW</sequence>
<accession>A0A9P4GCT8</accession>
<feature type="domain" description="NADAR" evidence="2">
    <location>
        <begin position="56"/>
        <end position="211"/>
    </location>
</feature>
<dbReference type="EMBL" id="ML976617">
    <property type="protein sequence ID" value="KAF1843225.1"/>
    <property type="molecule type" value="Genomic_DNA"/>
</dbReference>
<proteinExistence type="predicted"/>
<dbReference type="Gene3D" id="1.10.357.40">
    <property type="entry name" value="YbiA-like"/>
    <property type="match status" value="1"/>
</dbReference>
<name>A0A9P4GCT8_9PLEO</name>
<dbReference type="CDD" id="cd15457">
    <property type="entry name" value="NADAR"/>
    <property type="match status" value="1"/>
</dbReference>
<dbReference type="GeneID" id="63852323"/>
<keyword evidence="4" id="KW-1185">Reference proteome</keyword>